<evidence type="ECO:0000313" key="3">
    <source>
        <dbReference type="EMBL" id="GHD26313.1"/>
    </source>
</evidence>
<dbReference type="InterPro" id="IPR002347">
    <property type="entry name" value="SDR_fam"/>
</dbReference>
<dbReference type="PRINTS" id="PR00081">
    <property type="entry name" value="GDHRDH"/>
</dbReference>
<dbReference type="FunFam" id="3.40.50.720:FF:000084">
    <property type="entry name" value="Short-chain dehydrogenase reductase"/>
    <property type="match status" value="1"/>
</dbReference>
<reference evidence="3" key="1">
    <citation type="journal article" date="2014" name="Int. J. Syst. Evol. Microbiol.">
        <title>Complete genome sequence of Corynebacterium casei LMG S-19264T (=DSM 44701T), isolated from a smear-ripened cheese.</title>
        <authorList>
            <consortium name="US DOE Joint Genome Institute (JGI-PGF)"/>
            <person name="Walter F."/>
            <person name="Albersmeier A."/>
            <person name="Kalinowski J."/>
            <person name="Ruckert C."/>
        </authorList>
    </citation>
    <scope>NUCLEOTIDE SEQUENCE</scope>
    <source>
        <strain evidence="3">KCTC 23430</strain>
    </source>
</reference>
<dbReference type="RefSeq" id="WP_189474497.1">
    <property type="nucleotide sequence ID" value="NZ_BMYM01000001.1"/>
</dbReference>
<dbReference type="GO" id="GO:0016616">
    <property type="term" value="F:oxidoreductase activity, acting on the CH-OH group of donors, NAD or NADP as acceptor"/>
    <property type="evidence" value="ECO:0007669"/>
    <property type="project" value="TreeGrafter"/>
</dbReference>
<name>A0A918XDR6_9GAMM</name>
<feature type="domain" description="Ketoreductase" evidence="2">
    <location>
        <begin position="7"/>
        <end position="188"/>
    </location>
</feature>
<organism evidence="3 4">
    <name type="scientific">Parahalioglobus pacificus</name>
    <dbReference type="NCBI Taxonomy" id="930806"/>
    <lineage>
        <taxon>Bacteria</taxon>
        <taxon>Pseudomonadati</taxon>
        <taxon>Pseudomonadota</taxon>
        <taxon>Gammaproteobacteria</taxon>
        <taxon>Cellvibrionales</taxon>
        <taxon>Halieaceae</taxon>
        <taxon>Parahalioglobus</taxon>
    </lineage>
</organism>
<evidence type="ECO:0000256" key="1">
    <source>
        <dbReference type="ARBA" id="ARBA00006484"/>
    </source>
</evidence>
<comment type="similarity">
    <text evidence="1">Belongs to the short-chain dehydrogenases/reductases (SDR) family.</text>
</comment>
<dbReference type="PRINTS" id="PR00080">
    <property type="entry name" value="SDRFAMILY"/>
</dbReference>
<dbReference type="EMBL" id="BMYM01000001">
    <property type="protein sequence ID" value="GHD26313.1"/>
    <property type="molecule type" value="Genomic_DNA"/>
</dbReference>
<dbReference type="AlphaFoldDB" id="A0A918XDR6"/>
<dbReference type="SMART" id="SM00822">
    <property type="entry name" value="PKS_KR"/>
    <property type="match status" value="1"/>
</dbReference>
<dbReference type="Pfam" id="PF13561">
    <property type="entry name" value="adh_short_C2"/>
    <property type="match status" value="1"/>
</dbReference>
<sequence length="249" mass="25944">MKRFQDKSVMVTGAGSGIGKAAALRIASEGGRVFCVDLNQEALEATVAEITASGGDAQWHLCNVADVQQVEDTVAACVKAYDGLYALVNMAGILRFDDTERLKLEDWDKIIAVNLTGTMLLCRAVLPHLVESSGSIVNAASTAALSGLPSGAAYSASKGGVLAMTRSIAIEYGKRGVRANCVCPGDINTGMTTGIDYPDNMDFDLIPRIMSLTGVKGPETVAGVIAMLACEDGIHITGEDIRVDGGTLS</sequence>
<dbReference type="Proteomes" id="UP000644693">
    <property type="component" value="Unassembled WGS sequence"/>
</dbReference>
<dbReference type="PANTHER" id="PTHR42760">
    <property type="entry name" value="SHORT-CHAIN DEHYDROGENASES/REDUCTASES FAMILY MEMBER"/>
    <property type="match status" value="1"/>
</dbReference>
<reference evidence="3" key="2">
    <citation type="submission" date="2020-09" db="EMBL/GenBank/DDBJ databases">
        <authorList>
            <person name="Sun Q."/>
            <person name="Kim S."/>
        </authorList>
    </citation>
    <scope>NUCLEOTIDE SEQUENCE</scope>
    <source>
        <strain evidence="3">KCTC 23430</strain>
    </source>
</reference>
<dbReference type="InterPro" id="IPR020904">
    <property type="entry name" value="Sc_DH/Rdtase_CS"/>
</dbReference>
<dbReference type="SUPFAM" id="SSF51735">
    <property type="entry name" value="NAD(P)-binding Rossmann-fold domains"/>
    <property type="match status" value="1"/>
</dbReference>
<dbReference type="InterPro" id="IPR057326">
    <property type="entry name" value="KR_dom"/>
</dbReference>
<dbReference type="Gene3D" id="3.40.50.720">
    <property type="entry name" value="NAD(P)-binding Rossmann-like Domain"/>
    <property type="match status" value="1"/>
</dbReference>
<evidence type="ECO:0000313" key="4">
    <source>
        <dbReference type="Proteomes" id="UP000644693"/>
    </source>
</evidence>
<dbReference type="PROSITE" id="PS00061">
    <property type="entry name" value="ADH_SHORT"/>
    <property type="match status" value="1"/>
</dbReference>
<dbReference type="CDD" id="cd05233">
    <property type="entry name" value="SDR_c"/>
    <property type="match status" value="1"/>
</dbReference>
<proteinExistence type="inferred from homology"/>
<keyword evidence="4" id="KW-1185">Reference proteome</keyword>
<dbReference type="InterPro" id="IPR036291">
    <property type="entry name" value="NAD(P)-bd_dom_sf"/>
</dbReference>
<dbReference type="PANTHER" id="PTHR42760:SF50">
    <property type="entry name" value="SHORT-CHAIN DEHYDROGENASE-RELATED"/>
    <property type="match status" value="1"/>
</dbReference>
<evidence type="ECO:0000259" key="2">
    <source>
        <dbReference type="SMART" id="SM00822"/>
    </source>
</evidence>
<accession>A0A918XDR6</accession>
<gene>
    <name evidence="3" type="ORF">GCM10007053_03090</name>
</gene>
<protein>
    <submittedName>
        <fullName evidence="3">Short-chain dehydrogenase</fullName>
    </submittedName>
</protein>
<comment type="caution">
    <text evidence="3">The sequence shown here is derived from an EMBL/GenBank/DDBJ whole genome shotgun (WGS) entry which is preliminary data.</text>
</comment>